<feature type="compositionally biased region" description="Polar residues" evidence="1">
    <location>
        <begin position="124"/>
        <end position="142"/>
    </location>
</feature>
<dbReference type="SMART" id="SM00384">
    <property type="entry name" value="AT_hook"/>
    <property type="match status" value="8"/>
</dbReference>
<dbReference type="InterPro" id="IPR017956">
    <property type="entry name" value="AT_hook_DNA-bd_motif"/>
</dbReference>
<feature type="compositionally biased region" description="Polar residues" evidence="1">
    <location>
        <begin position="47"/>
        <end position="102"/>
    </location>
</feature>
<dbReference type="PRINTS" id="PR00929">
    <property type="entry name" value="ATHOOK"/>
</dbReference>
<dbReference type="GO" id="GO:0003677">
    <property type="term" value="F:DNA binding"/>
    <property type="evidence" value="ECO:0007669"/>
    <property type="project" value="InterPro"/>
</dbReference>
<feature type="compositionally biased region" description="Basic residues" evidence="1">
    <location>
        <begin position="268"/>
        <end position="278"/>
    </location>
</feature>
<sequence length="478" mass="53282">MAQRVSDREEASTMAHPKRTRSFSPSTSGPTKRSRSSRKQQQSSQSTEPTNFFQRILKTFTSQSQNPQLTTDEESSYSSATENANAVNIATTSASKQRNSAFGGTTSSGSAETPRSGQHDSDDITQSSQYEASSNNDATDSSIAPRRRGRPKKVKKTKFPRFIVEDEDGTTSASHSDGPKKKLGRPPKVRGSDTDEVEKPKKRMGRPPKIQPSDTEDAVAVEKKPIGRPPKKSRYYSELTLSGRPRKRMGRPPKVRTSESDESEKIKKPIGRPRKHPQKLPGAPAPVGRPRMYPVKEPGPKRPLGRPRKVPATLPTEVKRPRGRPRLSKTPVNESTTDSSEDDHEDSGTDDNEEGDDEERLARMMTKSPFLRNEEDFILSDIESSDEVDAETKKMALADAREDSPFEENLMYDTRTKTYFVKDDTEKRRNVGGLGFKDKINKTAARAGKKQSSRDTDRLPSIILETETSGSFPILTWL</sequence>
<organism evidence="2 3">
    <name type="scientific">Umbelopsis ramanniana AG</name>
    <dbReference type="NCBI Taxonomy" id="1314678"/>
    <lineage>
        <taxon>Eukaryota</taxon>
        <taxon>Fungi</taxon>
        <taxon>Fungi incertae sedis</taxon>
        <taxon>Mucoromycota</taxon>
        <taxon>Mucoromycotina</taxon>
        <taxon>Umbelopsidomycetes</taxon>
        <taxon>Umbelopsidales</taxon>
        <taxon>Umbelopsidaceae</taxon>
        <taxon>Umbelopsis</taxon>
    </lineage>
</organism>
<dbReference type="GeneID" id="75915004"/>
<reference evidence="2" key="2">
    <citation type="journal article" date="2022" name="Proc. Natl. Acad. Sci. U.S.A.">
        <title>Diploid-dominant life cycles characterize the early evolution of Fungi.</title>
        <authorList>
            <person name="Amses K.R."/>
            <person name="Simmons D.R."/>
            <person name="Longcore J.E."/>
            <person name="Mondo S.J."/>
            <person name="Seto K."/>
            <person name="Jeronimo G.H."/>
            <person name="Bonds A.E."/>
            <person name="Quandt C.A."/>
            <person name="Davis W.J."/>
            <person name="Chang Y."/>
            <person name="Federici B.A."/>
            <person name="Kuo A."/>
            <person name="LaButti K."/>
            <person name="Pangilinan J."/>
            <person name="Andreopoulos W."/>
            <person name="Tritt A."/>
            <person name="Riley R."/>
            <person name="Hundley H."/>
            <person name="Johnson J."/>
            <person name="Lipzen A."/>
            <person name="Barry K."/>
            <person name="Lang B.F."/>
            <person name="Cuomo C.A."/>
            <person name="Buchler N.E."/>
            <person name="Grigoriev I.V."/>
            <person name="Spatafora J.W."/>
            <person name="Stajich J.E."/>
            <person name="James T.Y."/>
        </authorList>
    </citation>
    <scope>NUCLEOTIDE SEQUENCE</scope>
    <source>
        <strain evidence="2">AG</strain>
    </source>
</reference>
<comment type="caution">
    <text evidence="2">The sequence shown here is derived from an EMBL/GenBank/DDBJ whole genome shotgun (WGS) entry which is preliminary data.</text>
</comment>
<feature type="compositionally biased region" description="Basic residues" evidence="1">
    <location>
        <begin position="145"/>
        <end position="159"/>
    </location>
</feature>
<dbReference type="RefSeq" id="XP_051443874.1">
    <property type="nucleotide sequence ID" value="XM_051589659.1"/>
</dbReference>
<feature type="compositionally biased region" description="Polar residues" evidence="1">
    <location>
        <begin position="22"/>
        <end position="31"/>
    </location>
</feature>
<feature type="region of interest" description="Disordered" evidence="1">
    <location>
        <begin position="443"/>
        <end position="462"/>
    </location>
</feature>
<accession>A0AAD5E9L8</accession>
<evidence type="ECO:0000313" key="2">
    <source>
        <dbReference type="EMBL" id="KAI8578870.1"/>
    </source>
</evidence>
<feature type="compositionally biased region" description="Basic residues" evidence="1">
    <location>
        <begin position="244"/>
        <end position="254"/>
    </location>
</feature>
<dbReference type="AlphaFoldDB" id="A0AAD5E9L8"/>
<dbReference type="Proteomes" id="UP001206595">
    <property type="component" value="Unassembled WGS sequence"/>
</dbReference>
<dbReference type="EMBL" id="MU620925">
    <property type="protein sequence ID" value="KAI8578870.1"/>
    <property type="molecule type" value="Genomic_DNA"/>
</dbReference>
<feature type="compositionally biased region" description="Basic and acidic residues" evidence="1">
    <location>
        <begin position="256"/>
        <end position="267"/>
    </location>
</feature>
<name>A0AAD5E9L8_UMBRA</name>
<keyword evidence="3" id="KW-1185">Reference proteome</keyword>
<feature type="region of interest" description="Disordered" evidence="1">
    <location>
        <begin position="1"/>
        <end position="368"/>
    </location>
</feature>
<evidence type="ECO:0000313" key="3">
    <source>
        <dbReference type="Proteomes" id="UP001206595"/>
    </source>
</evidence>
<reference evidence="2" key="1">
    <citation type="submission" date="2021-06" db="EMBL/GenBank/DDBJ databases">
        <authorList>
            <consortium name="DOE Joint Genome Institute"/>
            <person name="Mondo S.J."/>
            <person name="Amses K.R."/>
            <person name="Simmons D.R."/>
            <person name="Longcore J.E."/>
            <person name="Seto K."/>
            <person name="Alves G.H."/>
            <person name="Bonds A.E."/>
            <person name="Quandt C.A."/>
            <person name="Davis W.J."/>
            <person name="Chang Y."/>
            <person name="Letcher P.M."/>
            <person name="Powell M.J."/>
            <person name="Kuo A."/>
            <person name="Labutti K."/>
            <person name="Pangilinan J."/>
            <person name="Andreopoulos W."/>
            <person name="Tritt A."/>
            <person name="Riley R."/>
            <person name="Hundley H."/>
            <person name="Johnson J."/>
            <person name="Lipzen A."/>
            <person name="Barry K."/>
            <person name="Berbee M.L."/>
            <person name="Buchler N.E."/>
            <person name="Grigoriev I.V."/>
            <person name="Spatafora J.W."/>
            <person name="Stajich J.E."/>
            <person name="James T.Y."/>
        </authorList>
    </citation>
    <scope>NUCLEOTIDE SEQUENCE</scope>
    <source>
        <strain evidence="2">AG</strain>
    </source>
</reference>
<gene>
    <name evidence="2" type="ORF">K450DRAFT_244900</name>
</gene>
<evidence type="ECO:0000256" key="1">
    <source>
        <dbReference type="SAM" id="MobiDB-lite"/>
    </source>
</evidence>
<feature type="compositionally biased region" description="Acidic residues" evidence="1">
    <location>
        <begin position="339"/>
        <end position="359"/>
    </location>
</feature>
<feature type="compositionally biased region" description="Basic and acidic residues" evidence="1">
    <location>
        <begin position="1"/>
        <end position="11"/>
    </location>
</feature>
<protein>
    <submittedName>
        <fullName evidence="2">Uncharacterized protein</fullName>
    </submittedName>
</protein>
<proteinExistence type="predicted"/>
<feature type="compositionally biased region" description="Basic and acidic residues" evidence="1">
    <location>
        <begin position="190"/>
        <end position="199"/>
    </location>
</feature>